<keyword evidence="4" id="KW-0131">Cell cycle</keyword>
<keyword evidence="1" id="KW-0963">Cytoplasm</keyword>
<accession>A0A4P6MZR4</accession>
<dbReference type="STRING" id="1216970.GCA_001570985_00305"/>
<evidence type="ECO:0000256" key="3">
    <source>
        <dbReference type="ARBA" id="ARBA00022829"/>
    </source>
</evidence>
<keyword evidence="3" id="KW-0159">Chromosome partition</keyword>
<keyword evidence="7" id="KW-1185">Reference proteome</keyword>
<dbReference type="InterPro" id="IPR036388">
    <property type="entry name" value="WH-like_DNA-bd_sf"/>
</dbReference>
<dbReference type="KEGG" id="jli:EXU32_06510"/>
<proteinExistence type="predicted"/>
<name>A0A4P6MZR4_9MICO</name>
<dbReference type="Gene3D" id="1.10.10.10">
    <property type="entry name" value="Winged helix-like DNA-binding domain superfamily/Winged helix DNA-binding domain"/>
    <property type="match status" value="2"/>
</dbReference>
<dbReference type="PANTHER" id="PTHR34298:SF2">
    <property type="entry name" value="SEGREGATION AND CONDENSATION PROTEIN B"/>
    <property type="match status" value="1"/>
</dbReference>
<dbReference type="PANTHER" id="PTHR34298">
    <property type="entry name" value="SEGREGATION AND CONDENSATION PROTEIN B"/>
    <property type="match status" value="1"/>
</dbReference>
<dbReference type="AlphaFoldDB" id="A0A4P6MZR4"/>
<organism evidence="6 7">
    <name type="scientific">Janibacter limosus</name>
    <dbReference type="NCBI Taxonomy" id="53458"/>
    <lineage>
        <taxon>Bacteria</taxon>
        <taxon>Bacillati</taxon>
        <taxon>Actinomycetota</taxon>
        <taxon>Actinomycetes</taxon>
        <taxon>Micrococcales</taxon>
        <taxon>Intrasporangiaceae</taxon>
        <taxon>Janibacter</taxon>
    </lineage>
</organism>
<protein>
    <submittedName>
        <fullName evidence="6">SMC-Scp complex subunit ScpB</fullName>
    </submittedName>
</protein>
<evidence type="ECO:0000313" key="6">
    <source>
        <dbReference type="EMBL" id="QBF47917.1"/>
    </source>
</evidence>
<dbReference type="InterPro" id="IPR036390">
    <property type="entry name" value="WH_DNA-bd_sf"/>
</dbReference>
<sequence>MTEPDPPTELDPSADPQTEGDDVQVAFDVGELPGGARAAIEAVLMIVEEPVTDHALASALELPVEEIREHLGALESHYADGQHGFTVRNVGGGWRFYSHHAYAPVVERFVIDGQQSKLTTASLETLAVVAYRQPIARGRISAIRGVSVDGVVRTLLTRGLIVEVTKDEESNATLYGTTPYFLERMGLNSLDDLPPIAPYLPDATVLDELMNEARP</sequence>
<dbReference type="NCBIfam" id="TIGR00281">
    <property type="entry name" value="SMC-Scp complex subunit ScpB"/>
    <property type="match status" value="1"/>
</dbReference>
<dbReference type="InterPro" id="IPR005234">
    <property type="entry name" value="ScpB_csome_segregation"/>
</dbReference>
<gene>
    <name evidence="6" type="primary">scpB</name>
    <name evidence="6" type="ORF">EXU32_06510</name>
</gene>
<dbReference type="GO" id="GO:0051301">
    <property type="term" value="P:cell division"/>
    <property type="evidence" value="ECO:0007669"/>
    <property type="project" value="UniProtKB-KW"/>
</dbReference>
<evidence type="ECO:0000256" key="5">
    <source>
        <dbReference type="SAM" id="MobiDB-lite"/>
    </source>
</evidence>
<evidence type="ECO:0000256" key="1">
    <source>
        <dbReference type="ARBA" id="ARBA00022490"/>
    </source>
</evidence>
<evidence type="ECO:0000256" key="2">
    <source>
        <dbReference type="ARBA" id="ARBA00022618"/>
    </source>
</evidence>
<dbReference type="OrthoDB" id="9806226at2"/>
<keyword evidence="2" id="KW-0132">Cell division</keyword>
<feature type="region of interest" description="Disordered" evidence="5">
    <location>
        <begin position="1"/>
        <end position="20"/>
    </location>
</feature>
<reference evidence="6 7" key="1">
    <citation type="submission" date="2019-02" db="EMBL/GenBank/DDBJ databases">
        <title>Genomic data mining of an Antarctic deep-sea actinobacterium, Janibacterlimosus P3-3-X1.</title>
        <authorList>
            <person name="Liao L."/>
            <person name="Chen B."/>
        </authorList>
    </citation>
    <scope>NUCLEOTIDE SEQUENCE [LARGE SCALE GENOMIC DNA]</scope>
    <source>
        <strain evidence="6 7">P3-3-X1</strain>
    </source>
</reference>
<evidence type="ECO:0000313" key="7">
    <source>
        <dbReference type="Proteomes" id="UP000290408"/>
    </source>
</evidence>
<dbReference type="EMBL" id="CP036164">
    <property type="protein sequence ID" value="QBF47917.1"/>
    <property type="molecule type" value="Genomic_DNA"/>
</dbReference>
<dbReference type="Proteomes" id="UP000290408">
    <property type="component" value="Chromosome"/>
</dbReference>
<dbReference type="GO" id="GO:0051304">
    <property type="term" value="P:chromosome separation"/>
    <property type="evidence" value="ECO:0007669"/>
    <property type="project" value="InterPro"/>
</dbReference>
<evidence type="ECO:0000256" key="4">
    <source>
        <dbReference type="ARBA" id="ARBA00023306"/>
    </source>
</evidence>
<dbReference type="Pfam" id="PF04079">
    <property type="entry name" value="SMC_ScpB"/>
    <property type="match status" value="1"/>
</dbReference>
<dbReference type="SUPFAM" id="SSF46785">
    <property type="entry name" value="Winged helix' DNA-binding domain"/>
    <property type="match status" value="2"/>
</dbReference>